<reference evidence="2 3" key="1">
    <citation type="journal article" date="2019" name="Int. J. Syst. Evol. Microbiol.">
        <title>The Global Catalogue of Microorganisms (GCM) 10K type strain sequencing project: providing services to taxonomists for standard genome sequencing and annotation.</title>
        <authorList>
            <consortium name="The Broad Institute Genomics Platform"/>
            <consortium name="The Broad Institute Genome Sequencing Center for Infectious Disease"/>
            <person name="Wu L."/>
            <person name="Ma J."/>
        </authorList>
    </citation>
    <scope>NUCLEOTIDE SEQUENCE [LARGE SCALE GENOMIC DNA]</scope>
    <source>
        <strain evidence="2 3">DT72</strain>
    </source>
</reference>
<evidence type="ECO:0000256" key="1">
    <source>
        <dbReference type="SAM" id="Phobius"/>
    </source>
</evidence>
<comment type="caution">
    <text evidence="2">The sequence shown here is derived from an EMBL/GenBank/DDBJ whole genome shotgun (WGS) entry which is preliminary data.</text>
</comment>
<keyword evidence="1" id="KW-0812">Transmembrane</keyword>
<sequence>MSLNPRRVGKGLAVSAGAFVLFGVVTGLIPNDFYVRMVSRTPLDYLFLTLTAGLLGVYSVQRVPEGRGSDDGVAALGTVGGILAFGCPVCNAVLLAAFSSSALMTYFDPLRPVVGVVAVVVLGGLVYYRRSLACESCRPRPQSE</sequence>
<gene>
    <name evidence="2" type="ORF">ACFQJ6_14655</name>
</gene>
<dbReference type="RefSeq" id="WP_276280927.1">
    <property type="nucleotide sequence ID" value="NZ_CP119809.1"/>
</dbReference>
<feature type="transmembrane region" description="Helical" evidence="1">
    <location>
        <begin position="72"/>
        <end position="98"/>
    </location>
</feature>
<feature type="transmembrane region" description="Helical" evidence="1">
    <location>
        <begin position="42"/>
        <end position="60"/>
    </location>
</feature>
<feature type="transmembrane region" description="Helical" evidence="1">
    <location>
        <begin position="110"/>
        <end position="128"/>
    </location>
</feature>
<keyword evidence="1" id="KW-1133">Transmembrane helix</keyword>
<accession>A0ABD5WKW3</accession>
<dbReference type="EMBL" id="JBHSZH010000005">
    <property type="protein sequence ID" value="MFC7081154.1"/>
    <property type="molecule type" value="Genomic_DNA"/>
</dbReference>
<feature type="transmembrane region" description="Helical" evidence="1">
    <location>
        <begin position="12"/>
        <end position="30"/>
    </location>
</feature>
<protein>
    <recommendedName>
        <fullName evidence="4">Integral membrane protein</fullName>
    </recommendedName>
</protein>
<dbReference type="GeneID" id="79302103"/>
<evidence type="ECO:0008006" key="4">
    <source>
        <dbReference type="Google" id="ProtNLM"/>
    </source>
</evidence>
<organism evidence="2 3">
    <name type="scientific">Halorussus caseinilyticus</name>
    <dbReference type="NCBI Taxonomy" id="3034025"/>
    <lineage>
        <taxon>Archaea</taxon>
        <taxon>Methanobacteriati</taxon>
        <taxon>Methanobacteriota</taxon>
        <taxon>Stenosarchaea group</taxon>
        <taxon>Halobacteria</taxon>
        <taxon>Halobacteriales</taxon>
        <taxon>Haladaptataceae</taxon>
        <taxon>Halorussus</taxon>
    </lineage>
</organism>
<keyword evidence="1" id="KW-0472">Membrane</keyword>
<evidence type="ECO:0000313" key="2">
    <source>
        <dbReference type="EMBL" id="MFC7081154.1"/>
    </source>
</evidence>
<proteinExistence type="predicted"/>
<name>A0ABD5WKW3_9EURY</name>
<keyword evidence="3" id="KW-1185">Reference proteome</keyword>
<evidence type="ECO:0000313" key="3">
    <source>
        <dbReference type="Proteomes" id="UP001596407"/>
    </source>
</evidence>
<dbReference type="AlphaFoldDB" id="A0ABD5WKW3"/>
<dbReference type="Proteomes" id="UP001596407">
    <property type="component" value="Unassembled WGS sequence"/>
</dbReference>